<dbReference type="EMBL" id="JAFCMP010000257">
    <property type="protein sequence ID" value="KAG5182233.1"/>
    <property type="molecule type" value="Genomic_DNA"/>
</dbReference>
<dbReference type="CDD" id="cd00052">
    <property type="entry name" value="EH"/>
    <property type="match status" value="1"/>
</dbReference>
<name>A0A835YWY3_9STRA</name>
<protein>
    <recommendedName>
        <fullName evidence="1">EH domain-containing protein</fullName>
    </recommendedName>
</protein>
<dbReference type="GO" id="GO:0006897">
    <property type="term" value="P:endocytosis"/>
    <property type="evidence" value="ECO:0007669"/>
    <property type="project" value="TreeGrafter"/>
</dbReference>
<dbReference type="PROSITE" id="PS50031">
    <property type="entry name" value="EH"/>
    <property type="match status" value="1"/>
</dbReference>
<keyword evidence="3" id="KW-1185">Reference proteome</keyword>
<evidence type="ECO:0000313" key="3">
    <source>
        <dbReference type="Proteomes" id="UP000664859"/>
    </source>
</evidence>
<dbReference type="AlphaFoldDB" id="A0A835YWY3"/>
<dbReference type="InterPro" id="IPR000261">
    <property type="entry name" value="EH_dom"/>
</dbReference>
<dbReference type="Pfam" id="PF12763">
    <property type="entry name" value="EH"/>
    <property type="match status" value="1"/>
</dbReference>
<dbReference type="GO" id="GO:0016197">
    <property type="term" value="P:endosomal transport"/>
    <property type="evidence" value="ECO:0007669"/>
    <property type="project" value="TreeGrafter"/>
</dbReference>
<dbReference type="OrthoDB" id="524326at2759"/>
<dbReference type="PANTHER" id="PTHR11216">
    <property type="entry name" value="EH DOMAIN"/>
    <property type="match status" value="1"/>
</dbReference>
<dbReference type="InterPro" id="IPR011992">
    <property type="entry name" value="EF-hand-dom_pair"/>
</dbReference>
<dbReference type="GO" id="GO:0005737">
    <property type="term" value="C:cytoplasm"/>
    <property type="evidence" value="ECO:0007669"/>
    <property type="project" value="TreeGrafter"/>
</dbReference>
<dbReference type="SMART" id="SM00027">
    <property type="entry name" value="EH"/>
    <property type="match status" value="1"/>
</dbReference>
<proteinExistence type="predicted"/>
<comment type="caution">
    <text evidence="2">The sequence shown here is derived from an EMBL/GenBank/DDBJ whole genome shotgun (WGS) entry which is preliminary data.</text>
</comment>
<dbReference type="Proteomes" id="UP000664859">
    <property type="component" value="Unassembled WGS sequence"/>
</dbReference>
<feature type="non-terminal residue" evidence="2">
    <location>
        <position position="1"/>
    </location>
</feature>
<dbReference type="GO" id="GO:0005886">
    <property type="term" value="C:plasma membrane"/>
    <property type="evidence" value="ECO:0007669"/>
    <property type="project" value="TreeGrafter"/>
</dbReference>
<reference evidence="2" key="1">
    <citation type="submission" date="2021-02" db="EMBL/GenBank/DDBJ databases">
        <title>First Annotated Genome of the Yellow-green Alga Tribonema minus.</title>
        <authorList>
            <person name="Mahan K.M."/>
        </authorList>
    </citation>
    <scope>NUCLEOTIDE SEQUENCE</scope>
    <source>
        <strain evidence="2">UTEX B ZZ1240</strain>
    </source>
</reference>
<dbReference type="Gene3D" id="1.10.238.10">
    <property type="entry name" value="EF-hand"/>
    <property type="match status" value="1"/>
</dbReference>
<dbReference type="SUPFAM" id="SSF47473">
    <property type="entry name" value="EF-hand"/>
    <property type="match status" value="1"/>
</dbReference>
<evidence type="ECO:0000313" key="2">
    <source>
        <dbReference type="EMBL" id="KAG5182233.1"/>
    </source>
</evidence>
<organism evidence="2 3">
    <name type="scientific">Tribonema minus</name>
    <dbReference type="NCBI Taxonomy" id="303371"/>
    <lineage>
        <taxon>Eukaryota</taxon>
        <taxon>Sar</taxon>
        <taxon>Stramenopiles</taxon>
        <taxon>Ochrophyta</taxon>
        <taxon>PX clade</taxon>
        <taxon>Xanthophyceae</taxon>
        <taxon>Tribonematales</taxon>
        <taxon>Tribonemataceae</taxon>
        <taxon>Tribonema</taxon>
    </lineage>
</organism>
<feature type="non-terminal residue" evidence="2">
    <location>
        <position position="78"/>
    </location>
</feature>
<gene>
    <name evidence="2" type="ORF">JKP88DRAFT_129700</name>
</gene>
<accession>A0A835YWY3</accession>
<sequence length="78" mass="8281">WQPPPVQAAIYDHLYSIAAANSSTPGLVSGKAAVDFFSLSGLPRPLLKHIWSLCDPQLTGALDMPGFHGALRLIALAQ</sequence>
<evidence type="ECO:0000259" key="1">
    <source>
        <dbReference type="PROSITE" id="PS50031"/>
    </source>
</evidence>
<feature type="domain" description="EH" evidence="1">
    <location>
        <begin position="7"/>
        <end position="78"/>
    </location>
</feature>